<feature type="transmembrane region" description="Helical" evidence="10">
    <location>
        <begin position="88"/>
        <end position="111"/>
    </location>
</feature>
<dbReference type="Gene3D" id="1.10.3720.10">
    <property type="entry name" value="MetI-like"/>
    <property type="match status" value="1"/>
</dbReference>
<keyword evidence="5 10" id="KW-1003">Cell membrane</keyword>
<dbReference type="Pfam" id="PF00528">
    <property type="entry name" value="BPD_transp_1"/>
    <property type="match status" value="1"/>
</dbReference>
<dbReference type="NCBIfam" id="TIGR00974">
    <property type="entry name" value="3a0107s02c"/>
    <property type="match status" value="1"/>
</dbReference>
<sequence>AAEAPAAPVDPLADPPSIEGVPLTSYRLPDWFIWAALGAAFVVVGGIGLLAGWSIAAVVTLTALVWVVGATAVSWVREGDRWGRNTLVTLLIYLSFAIVMVPLVSLVWMVLSGGSARFGYDFLTTNMRGADASNGGFYHGIVGTLQITGIATLISVPLGLFTAVFLVEYNGGWIARAITFLVDVMTGIPSIVAGLFAYSIFLIAAGPRYQAGIIGAVALSVLMTPVVIRGVEEMLKLVPSHLREASYALGVPKWLTIVKVVLRTAVAGITTSVMIAIARVIGETAPLLITVGLTIRTNTNPLNGSMSTLPVLVYDQYSRGEAAAMERAWAGALTLIILVMLLNLAARLISKYFSPKGGRR</sequence>
<dbReference type="InterPro" id="IPR000515">
    <property type="entry name" value="MetI-like"/>
</dbReference>
<comment type="subcellular location">
    <subcellularLocation>
        <location evidence="2 10">Cell membrane</location>
        <topology evidence="2 10">Multi-pass membrane protein</topology>
    </subcellularLocation>
</comment>
<feature type="non-terminal residue" evidence="12">
    <location>
        <position position="1"/>
    </location>
</feature>
<keyword evidence="8 10" id="KW-1133">Transmembrane helix</keyword>
<evidence type="ECO:0000256" key="8">
    <source>
        <dbReference type="ARBA" id="ARBA00022989"/>
    </source>
</evidence>
<comment type="function">
    <text evidence="1">Part of the binding-protein-dependent transport system for phosphate; probably responsible for the translocation of the substrate across the membrane.</text>
</comment>
<gene>
    <name evidence="12" type="primary">pstA</name>
    <name evidence="12" type="ORF">HMPREF1129_1550</name>
</gene>
<dbReference type="RefSeq" id="WP_003781703.1">
    <property type="nucleotide sequence ID" value="NZ_ALJK01000085.1"/>
</dbReference>
<feature type="transmembrane region" description="Helical" evidence="10">
    <location>
        <begin position="328"/>
        <end position="350"/>
    </location>
</feature>
<evidence type="ECO:0000256" key="4">
    <source>
        <dbReference type="ARBA" id="ARBA00022448"/>
    </source>
</evidence>
<comment type="similarity">
    <text evidence="3 10">Belongs to the binding-protein-dependent transport system permease family. CysTW subfamily.</text>
</comment>
<keyword evidence="6" id="KW-0592">Phosphate transport</keyword>
<keyword evidence="7 10" id="KW-0812">Transmembrane</keyword>
<dbReference type="SUPFAM" id="SSF161098">
    <property type="entry name" value="MetI-like"/>
    <property type="match status" value="1"/>
</dbReference>
<dbReference type="EMBL" id="ALJK01000085">
    <property type="protein sequence ID" value="EJN85197.1"/>
    <property type="molecule type" value="Genomic_DNA"/>
</dbReference>
<comment type="caution">
    <text evidence="12">The sequence shown here is derived from an EMBL/GenBank/DDBJ whole genome shotgun (WGS) entry which is preliminary data.</text>
</comment>
<evidence type="ECO:0000256" key="5">
    <source>
        <dbReference type="ARBA" id="ARBA00022475"/>
    </source>
</evidence>
<proteinExistence type="inferred from homology"/>
<feature type="transmembrane region" description="Helical" evidence="10">
    <location>
        <begin position="31"/>
        <end position="49"/>
    </location>
</feature>
<dbReference type="GO" id="GO:0035435">
    <property type="term" value="P:phosphate ion transmembrane transport"/>
    <property type="evidence" value="ECO:0007669"/>
    <property type="project" value="InterPro"/>
</dbReference>
<dbReference type="AlphaFoldDB" id="J3F3M5"/>
<dbReference type="eggNOG" id="COG0581">
    <property type="taxonomic scope" value="Bacteria"/>
</dbReference>
<organism evidence="12 13">
    <name type="scientific">Actinomyces naeslundii (strain ATCC 12104 / DSM 43013 / CCUG 2238 / JCM 8349 / NCTC 10301 / Howell 279)</name>
    <dbReference type="NCBI Taxonomy" id="1115803"/>
    <lineage>
        <taxon>Bacteria</taxon>
        <taxon>Bacillati</taxon>
        <taxon>Actinomycetota</taxon>
        <taxon>Actinomycetes</taxon>
        <taxon>Actinomycetales</taxon>
        <taxon>Actinomycetaceae</taxon>
        <taxon>Actinomyces</taxon>
    </lineage>
</organism>
<dbReference type="InterPro" id="IPR005672">
    <property type="entry name" value="Phosphate_PstA"/>
</dbReference>
<dbReference type="PANTHER" id="PTHR42922:SF1">
    <property type="entry name" value="PHOSPHATE TRANSPORT SYSTEM PERMEASE PROTEIN PSTA"/>
    <property type="match status" value="1"/>
</dbReference>
<dbReference type="PATRIC" id="fig|1115803.3.peg.1022"/>
<dbReference type="InterPro" id="IPR051408">
    <property type="entry name" value="Phosphate_transprt_permease"/>
</dbReference>
<feature type="transmembrane region" description="Helical" evidence="10">
    <location>
        <begin position="55"/>
        <end position="76"/>
    </location>
</feature>
<evidence type="ECO:0000256" key="7">
    <source>
        <dbReference type="ARBA" id="ARBA00022692"/>
    </source>
</evidence>
<keyword evidence="4" id="KW-0813">Transport</keyword>
<protein>
    <recommendedName>
        <fullName evidence="10">Phosphate transport system permease protein PstA</fullName>
    </recommendedName>
</protein>
<dbReference type="GO" id="GO:0005315">
    <property type="term" value="F:phosphate transmembrane transporter activity"/>
    <property type="evidence" value="ECO:0007669"/>
    <property type="project" value="InterPro"/>
</dbReference>
<dbReference type="GO" id="GO:0005886">
    <property type="term" value="C:plasma membrane"/>
    <property type="evidence" value="ECO:0007669"/>
    <property type="project" value="UniProtKB-SubCell"/>
</dbReference>
<feature type="transmembrane region" description="Helical" evidence="10">
    <location>
        <begin position="137"/>
        <end position="166"/>
    </location>
</feature>
<feature type="domain" description="ABC transmembrane type-1" evidence="11">
    <location>
        <begin position="141"/>
        <end position="346"/>
    </location>
</feature>
<accession>J3F3M5</accession>
<evidence type="ECO:0000256" key="6">
    <source>
        <dbReference type="ARBA" id="ARBA00022592"/>
    </source>
</evidence>
<dbReference type="Proteomes" id="UP000007814">
    <property type="component" value="Unassembled WGS sequence"/>
</dbReference>
<evidence type="ECO:0000313" key="12">
    <source>
        <dbReference type="EMBL" id="EJN85197.1"/>
    </source>
</evidence>
<keyword evidence="9 10" id="KW-0472">Membrane</keyword>
<feature type="transmembrane region" description="Helical" evidence="10">
    <location>
        <begin position="260"/>
        <end position="281"/>
    </location>
</feature>
<dbReference type="PROSITE" id="PS50928">
    <property type="entry name" value="ABC_TM1"/>
    <property type="match status" value="1"/>
</dbReference>
<dbReference type="InterPro" id="IPR035906">
    <property type="entry name" value="MetI-like_sf"/>
</dbReference>
<evidence type="ECO:0000259" key="11">
    <source>
        <dbReference type="PROSITE" id="PS50928"/>
    </source>
</evidence>
<evidence type="ECO:0000256" key="2">
    <source>
        <dbReference type="ARBA" id="ARBA00004651"/>
    </source>
</evidence>
<dbReference type="CDD" id="cd06261">
    <property type="entry name" value="TM_PBP2"/>
    <property type="match status" value="1"/>
</dbReference>
<feature type="transmembrane region" description="Helical" evidence="10">
    <location>
        <begin position="209"/>
        <end position="228"/>
    </location>
</feature>
<evidence type="ECO:0000256" key="1">
    <source>
        <dbReference type="ARBA" id="ARBA00003510"/>
    </source>
</evidence>
<feature type="transmembrane region" description="Helical" evidence="10">
    <location>
        <begin position="178"/>
        <end position="203"/>
    </location>
</feature>
<evidence type="ECO:0000313" key="13">
    <source>
        <dbReference type="Proteomes" id="UP000007814"/>
    </source>
</evidence>
<evidence type="ECO:0000256" key="9">
    <source>
        <dbReference type="ARBA" id="ARBA00023136"/>
    </source>
</evidence>
<evidence type="ECO:0000256" key="3">
    <source>
        <dbReference type="ARBA" id="ARBA00007069"/>
    </source>
</evidence>
<dbReference type="PANTHER" id="PTHR42922">
    <property type="entry name" value="PHOSPHATE TRANSPORT SYSTEM PERMEASE PROTEIN PSTA"/>
    <property type="match status" value="1"/>
</dbReference>
<name>J3F3M5_ACTNH</name>
<reference evidence="12 13" key="1">
    <citation type="submission" date="2012-07" db="EMBL/GenBank/DDBJ databases">
        <authorList>
            <person name="Durkin A.S."/>
            <person name="McCorrison J."/>
            <person name="Torralba M."/>
            <person name="Gillis M."/>
            <person name="Methe B."/>
            <person name="Sutton G."/>
            <person name="Nelson K.E."/>
        </authorList>
    </citation>
    <scope>NUCLEOTIDE SEQUENCE [LARGE SCALE GENOMIC DNA]</scope>
    <source>
        <strain evidence="13">ATCC 12104 / DSM 43013 / CCUG 2238 / JCM 8349 / NCTC 10301 / Howell 279</strain>
    </source>
</reference>
<evidence type="ECO:0000256" key="10">
    <source>
        <dbReference type="RuleBase" id="RU363043"/>
    </source>
</evidence>